<dbReference type="AlphaFoldDB" id="A0A0P7U6L9"/>
<dbReference type="GO" id="GO:0005615">
    <property type="term" value="C:extracellular space"/>
    <property type="evidence" value="ECO:0007669"/>
    <property type="project" value="TreeGrafter"/>
</dbReference>
<dbReference type="PANTHER" id="PTHR18820:SF1">
    <property type="entry name" value="PROTEIN LEG1 HOMOLOG"/>
    <property type="match status" value="1"/>
</dbReference>
<gene>
    <name evidence="7" type="ORF">Z043_111307</name>
</gene>
<comment type="subcellular location">
    <subcellularLocation>
        <location evidence="1">Secreted</location>
    </subcellularLocation>
</comment>
<reference evidence="7 8" key="1">
    <citation type="submission" date="2015-08" db="EMBL/GenBank/DDBJ databases">
        <title>The genome of the Asian arowana (Scleropages formosus).</title>
        <authorList>
            <person name="Tan M.H."/>
            <person name="Gan H.M."/>
            <person name="Croft L.J."/>
            <person name="Austin C.M."/>
        </authorList>
    </citation>
    <scope>NUCLEOTIDE SEQUENCE [LARGE SCALE GENOMIC DNA]</scope>
    <source>
        <strain evidence="7">Aro1</strain>
    </source>
</reference>
<dbReference type="PANTHER" id="PTHR18820">
    <property type="entry name" value="LEG1"/>
    <property type="match status" value="1"/>
</dbReference>
<evidence type="ECO:0000313" key="8">
    <source>
        <dbReference type="Proteomes" id="UP000034805"/>
    </source>
</evidence>
<comment type="similarity">
    <text evidence="2">Belongs to the LEG1 family.</text>
</comment>
<protein>
    <submittedName>
        <fullName evidence="7">Uncharacterized protein</fullName>
    </submittedName>
</protein>
<evidence type="ECO:0000256" key="2">
    <source>
        <dbReference type="ARBA" id="ARBA00009122"/>
    </source>
</evidence>
<keyword evidence="4 6" id="KW-0732">Signal</keyword>
<dbReference type="Proteomes" id="UP000034805">
    <property type="component" value="Unassembled WGS sequence"/>
</dbReference>
<evidence type="ECO:0000313" key="7">
    <source>
        <dbReference type="EMBL" id="KPP69903.1"/>
    </source>
</evidence>
<keyword evidence="5" id="KW-0325">Glycoprotein</keyword>
<accession>A0A0P7U6L9</accession>
<name>A0A0P7U6L9_SCLFO</name>
<feature type="chain" id="PRO_5006143179" evidence="6">
    <location>
        <begin position="20"/>
        <end position="359"/>
    </location>
</feature>
<proteinExistence type="inferred from homology"/>
<evidence type="ECO:0000256" key="5">
    <source>
        <dbReference type="ARBA" id="ARBA00023180"/>
    </source>
</evidence>
<evidence type="ECO:0000256" key="4">
    <source>
        <dbReference type="ARBA" id="ARBA00022729"/>
    </source>
</evidence>
<organism evidence="7 8">
    <name type="scientific">Scleropages formosus</name>
    <name type="common">Asian bonytongue</name>
    <name type="synonym">Osteoglossum formosum</name>
    <dbReference type="NCBI Taxonomy" id="113540"/>
    <lineage>
        <taxon>Eukaryota</taxon>
        <taxon>Metazoa</taxon>
        <taxon>Chordata</taxon>
        <taxon>Craniata</taxon>
        <taxon>Vertebrata</taxon>
        <taxon>Euteleostomi</taxon>
        <taxon>Actinopterygii</taxon>
        <taxon>Neopterygii</taxon>
        <taxon>Teleostei</taxon>
        <taxon>Osteoglossocephala</taxon>
        <taxon>Osteoglossomorpha</taxon>
        <taxon>Osteoglossiformes</taxon>
        <taxon>Osteoglossidae</taxon>
        <taxon>Scleropages</taxon>
    </lineage>
</organism>
<sequence>MHLVRAVTLLLLHGLCAHSAVITEGGYPILWDKVPERISQQPPDNGMLVVQPWDYLQRMSLLKWILNATDDYMTSMGPGPNENPLWNLPLQLSWLYKSGRFMVRLPCSYLPSQADSLTLLMVPHVGTKVAIPRVFHHTAGMNYYLSVIPFLAAVETGTLGQGLTSQVEALTGVEQDYCTSYSDCYVKHTELMEKWNTFYQVLCYCSCFPSLHPHVKPNTKLSSTTRKHYSNPEQKFSRIWVDSTEFMAATHLQSSLDKAAPLLIPLPGRVLKEDDSPPNIADLSEAENHALYIFYWMESMNSVLEGVLKTMWRSAMCSIPAREKGQAVLRDLVFEPKFAVAGLMSIMKDMTSTCSLPMS</sequence>
<dbReference type="InterPro" id="IPR008499">
    <property type="entry name" value="Leg1"/>
</dbReference>
<evidence type="ECO:0000256" key="3">
    <source>
        <dbReference type="ARBA" id="ARBA00022525"/>
    </source>
</evidence>
<dbReference type="EMBL" id="JARO02003730">
    <property type="protein sequence ID" value="KPP69903.1"/>
    <property type="molecule type" value="Genomic_DNA"/>
</dbReference>
<comment type="caution">
    <text evidence="7">The sequence shown here is derived from an EMBL/GenBank/DDBJ whole genome shotgun (WGS) entry which is preliminary data.</text>
</comment>
<evidence type="ECO:0000256" key="1">
    <source>
        <dbReference type="ARBA" id="ARBA00004613"/>
    </source>
</evidence>
<keyword evidence="3" id="KW-0964">Secreted</keyword>
<feature type="signal peptide" evidence="6">
    <location>
        <begin position="1"/>
        <end position="19"/>
    </location>
</feature>
<evidence type="ECO:0000256" key="6">
    <source>
        <dbReference type="SAM" id="SignalP"/>
    </source>
</evidence>
<dbReference type="Pfam" id="PF05612">
    <property type="entry name" value="Leg1"/>
    <property type="match status" value="2"/>
</dbReference>
<dbReference type="STRING" id="113540.ENSSFOP00015028470"/>